<dbReference type="InterPro" id="IPR027478">
    <property type="entry name" value="LdcA_N"/>
</dbReference>
<keyword evidence="10" id="KW-1185">Reference proteome</keyword>
<feature type="active site" description="Charge relay system" evidence="6">
    <location>
        <position position="213"/>
    </location>
</feature>
<dbReference type="SUPFAM" id="SSF52317">
    <property type="entry name" value="Class I glutamine amidotransferase-like"/>
    <property type="match status" value="1"/>
</dbReference>
<proteinExistence type="inferred from homology"/>
<dbReference type="Pfam" id="PF17676">
    <property type="entry name" value="Peptidase_S66C"/>
    <property type="match status" value="1"/>
</dbReference>
<accession>A0A378JQ68</accession>
<dbReference type="InterPro" id="IPR027461">
    <property type="entry name" value="Carboxypeptidase_A_C_sf"/>
</dbReference>
<evidence type="ECO:0000256" key="2">
    <source>
        <dbReference type="ARBA" id="ARBA00022645"/>
    </source>
</evidence>
<reference evidence="9 10" key="1">
    <citation type="submission" date="2018-06" db="EMBL/GenBank/DDBJ databases">
        <authorList>
            <consortium name="Pathogen Informatics"/>
            <person name="Doyle S."/>
        </authorList>
    </citation>
    <scope>NUCLEOTIDE SEQUENCE [LARGE SCALE GENOMIC DNA]</scope>
    <source>
        <strain evidence="9 10">NCTC13316</strain>
    </source>
</reference>
<dbReference type="Proteomes" id="UP000254794">
    <property type="component" value="Unassembled WGS sequence"/>
</dbReference>
<dbReference type="RefSeq" id="WP_115331888.1">
    <property type="nucleotide sequence ID" value="NZ_CAAAHP010000005.1"/>
</dbReference>
<dbReference type="PANTHER" id="PTHR30237:SF2">
    <property type="entry name" value="MUREIN TETRAPEPTIDE CARBOXYPEPTIDASE"/>
    <property type="match status" value="1"/>
</dbReference>
<dbReference type="EC" id="3.4.17.13" evidence="9"/>
<feature type="active site" description="Nucleophile" evidence="6">
    <location>
        <position position="113"/>
    </location>
</feature>
<organism evidence="9 10">
    <name type="scientific">Legionella busanensis</name>
    <dbReference type="NCBI Taxonomy" id="190655"/>
    <lineage>
        <taxon>Bacteria</taxon>
        <taxon>Pseudomonadati</taxon>
        <taxon>Pseudomonadota</taxon>
        <taxon>Gammaproteobacteria</taxon>
        <taxon>Legionellales</taxon>
        <taxon>Legionellaceae</taxon>
        <taxon>Legionella</taxon>
    </lineage>
</organism>
<dbReference type="InterPro" id="IPR029062">
    <property type="entry name" value="Class_I_gatase-like"/>
</dbReference>
<feature type="domain" description="LD-carboxypeptidase N-terminal" evidence="7">
    <location>
        <begin position="17"/>
        <end position="131"/>
    </location>
</feature>
<evidence type="ECO:0000259" key="8">
    <source>
        <dbReference type="Pfam" id="PF17676"/>
    </source>
</evidence>
<feature type="domain" description="LD-carboxypeptidase C-terminal" evidence="8">
    <location>
        <begin position="183"/>
        <end position="296"/>
    </location>
</feature>
<dbReference type="PANTHER" id="PTHR30237">
    <property type="entry name" value="MURAMOYLTETRAPEPTIDE CARBOXYPEPTIDASE"/>
    <property type="match status" value="1"/>
</dbReference>
<dbReference type="AlphaFoldDB" id="A0A378JQ68"/>
<keyword evidence="2 9" id="KW-0121">Carboxypeptidase</keyword>
<evidence type="ECO:0000256" key="6">
    <source>
        <dbReference type="PIRSR" id="PIRSR028757-1"/>
    </source>
</evidence>
<dbReference type="EMBL" id="UGOD01000001">
    <property type="protein sequence ID" value="STX52319.1"/>
    <property type="molecule type" value="Genomic_DNA"/>
</dbReference>
<dbReference type="GO" id="GO:0106415">
    <property type="term" value="F:muramoyltetrapeptide carboxypeptidase activity"/>
    <property type="evidence" value="ECO:0007669"/>
    <property type="project" value="UniProtKB-EC"/>
</dbReference>
<name>A0A378JQ68_9GAMM</name>
<dbReference type="OrthoDB" id="9807329at2"/>
<gene>
    <name evidence="9" type="ORF">NCTC13316_02432</name>
</gene>
<keyword evidence="3" id="KW-0645">Protease</keyword>
<comment type="similarity">
    <text evidence="1">Belongs to the peptidase S66 family.</text>
</comment>
<evidence type="ECO:0000256" key="1">
    <source>
        <dbReference type="ARBA" id="ARBA00010233"/>
    </source>
</evidence>
<evidence type="ECO:0000313" key="10">
    <source>
        <dbReference type="Proteomes" id="UP000254794"/>
    </source>
</evidence>
<dbReference type="InterPro" id="IPR040449">
    <property type="entry name" value="Peptidase_S66_N"/>
</dbReference>
<dbReference type="InterPro" id="IPR003507">
    <property type="entry name" value="S66_fam"/>
</dbReference>
<protein>
    <submittedName>
        <fullName evidence="9">LD-carboxypeptidase</fullName>
        <ecNumber evidence="9">3.4.17.13</ecNumber>
    </submittedName>
</protein>
<evidence type="ECO:0000313" key="9">
    <source>
        <dbReference type="EMBL" id="STX52319.1"/>
    </source>
</evidence>
<evidence type="ECO:0000256" key="5">
    <source>
        <dbReference type="ARBA" id="ARBA00022825"/>
    </source>
</evidence>
<dbReference type="Gene3D" id="3.50.30.60">
    <property type="entry name" value="LD-carboxypeptidase A C-terminal domain-like"/>
    <property type="match status" value="1"/>
</dbReference>
<evidence type="ECO:0000259" key="7">
    <source>
        <dbReference type="Pfam" id="PF02016"/>
    </source>
</evidence>
<dbReference type="GO" id="GO:0008236">
    <property type="term" value="F:serine-type peptidase activity"/>
    <property type="evidence" value="ECO:0007669"/>
    <property type="project" value="UniProtKB-KW"/>
</dbReference>
<dbReference type="CDD" id="cd07025">
    <property type="entry name" value="Peptidase_S66"/>
    <property type="match status" value="1"/>
</dbReference>
<dbReference type="InterPro" id="IPR040921">
    <property type="entry name" value="Peptidase_S66C"/>
</dbReference>
<dbReference type="SUPFAM" id="SSF141986">
    <property type="entry name" value="LD-carboxypeptidase A C-terminal domain-like"/>
    <property type="match status" value="1"/>
</dbReference>
<dbReference type="PIRSF" id="PIRSF028757">
    <property type="entry name" value="LD-carboxypeptidase"/>
    <property type="match status" value="1"/>
</dbReference>
<evidence type="ECO:0000256" key="4">
    <source>
        <dbReference type="ARBA" id="ARBA00022801"/>
    </source>
</evidence>
<keyword evidence="4 9" id="KW-0378">Hydrolase</keyword>
<feature type="active site" description="Charge relay system" evidence="6">
    <location>
        <position position="281"/>
    </location>
</feature>
<dbReference type="GO" id="GO:0006508">
    <property type="term" value="P:proteolysis"/>
    <property type="evidence" value="ECO:0007669"/>
    <property type="project" value="UniProtKB-KW"/>
</dbReference>
<dbReference type="Gene3D" id="3.40.50.10740">
    <property type="entry name" value="Class I glutamine amidotransferase-like"/>
    <property type="match status" value="1"/>
</dbReference>
<dbReference type="Pfam" id="PF02016">
    <property type="entry name" value="Peptidase_S66"/>
    <property type="match status" value="1"/>
</dbReference>
<evidence type="ECO:0000256" key="3">
    <source>
        <dbReference type="ARBA" id="ARBA00022670"/>
    </source>
</evidence>
<keyword evidence="5" id="KW-0720">Serine protease</keyword>
<sequence>MLLPQTKVAYLEPGDTIDIIAPSSKCHPSVLDKFRDIIHSWGLHCHIPNDLFGDNLLYANSDEKRFTHLQNALLNPNSKAVWCLLGGYGSTKLMPRLNQIKLPPHSKLLMGFSDITALHIFLQNQWGWPTLGAPSGYQVSLNRVAKTSVELLQTILFRKEESLIYDNITPLNQLANKQHTITAPIIGGNLHLIQASLGTFWQINATEKILFIEEFNERAYRIDRILAQLEQAGIFKGAMAILFGDMIDKGEPDGRFLVKDVIQEFATQCALPVLQISNIGHGAINNPLLLGHPATLVMKESCYLEFLL</sequence>